<sequence length="264" mass="30239">MANYWRVAGFVQGQALPNIGKWIQFSPENLTRLVERPIHKPAPIASEHSQPKKPWTIPVPDNNDNQIQLKESAVISDFPLKIGWALLSNQKLGKRGSGKRMSETVKKYLEAFFVAGDQNKSERMTGAKMVEELNKLVAEEEIDDEEVPQVKTINSWINRTSAARRKKIDEIQLNKEETDKSNSSAIPCNNRKRDKNINHEISEVESRNLGCKNTLISLLKHDELQLDESVIWDKATKASDMLKKEAERENRQSELEKKQIEQIE</sequence>
<comment type="caution">
    <text evidence="2">The sequence shown here is derived from an EMBL/GenBank/DDBJ whole genome shotgun (WGS) entry which is preliminary data.</text>
</comment>
<name>A0A397VQQ0_9GLOM</name>
<evidence type="ECO:0000313" key="2">
    <source>
        <dbReference type="EMBL" id="RIB24855.1"/>
    </source>
</evidence>
<accession>A0A397VQQ0</accession>
<organism evidence="2 3">
    <name type="scientific">Gigaspora rosea</name>
    <dbReference type="NCBI Taxonomy" id="44941"/>
    <lineage>
        <taxon>Eukaryota</taxon>
        <taxon>Fungi</taxon>
        <taxon>Fungi incertae sedis</taxon>
        <taxon>Mucoromycota</taxon>
        <taxon>Glomeromycotina</taxon>
        <taxon>Glomeromycetes</taxon>
        <taxon>Diversisporales</taxon>
        <taxon>Gigasporaceae</taxon>
        <taxon>Gigaspora</taxon>
    </lineage>
</organism>
<keyword evidence="3" id="KW-1185">Reference proteome</keyword>
<evidence type="ECO:0000313" key="3">
    <source>
        <dbReference type="Proteomes" id="UP000266673"/>
    </source>
</evidence>
<proteinExistence type="predicted"/>
<evidence type="ECO:0000256" key="1">
    <source>
        <dbReference type="SAM" id="MobiDB-lite"/>
    </source>
</evidence>
<dbReference type="OrthoDB" id="2386689at2759"/>
<dbReference type="EMBL" id="QKWP01000198">
    <property type="protein sequence ID" value="RIB24855.1"/>
    <property type="molecule type" value="Genomic_DNA"/>
</dbReference>
<gene>
    <name evidence="2" type="ORF">C2G38_2167436</name>
</gene>
<protein>
    <submittedName>
        <fullName evidence="2">Uncharacterized protein</fullName>
    </submittedName>
</protein>
<dbReference type="Proteomes" id="UP000266673">
    <property type="component" value="Unassembled WGS sequence"/>
</dbReference>
<feature type="region of interest" description="Disordered" evidence="1">
    <location>
        <begin position="238"/>
        <end position="264"/>
    </location>
</feature>
<reference evidence="2 3" key="1">
    <citation type="submission" date="2018-06" db="EMBL/GenBank/DDBJ databases">
        <title>Comparative genomics reveals the genomic features of Rhizophagus irregularis, R. cerebriforme, R. diaphanum and Gigaspora rosea, and their symbiotic lifestyle signature.</title>
        <authorList>
            <person name="Morin E."/>
            <person name="San Clemente H."/>
            <person name="Chen E.C.H."/>
            <person name="De La Providencia I."/>
            <person name="Hainaut M."/>
            <person name="Kuo A."/>
            <person name="Kohler A."/>
            <person name="Murat C."/>
            <person name="Tang N."/>
            <person name="Roy S."/>
            <person name="Loubradou J."/>
            <person name="Henrissat B."/>
            <person name="Grigoriev I.V."/>
            <person name="Corradi N."/>
            <person name="Roux C."/>
            <person name="Martin F.M."/>
        </authorList>
    </citation>
    <scope>NUCLEOTIDE SEQUENCE [LARGE SCALE GENOMIC DNA]</scope>
    <source>
        <strain evidence="2 3">DAOM 194757</strain>
    </source>
</reference>
<dbReference type="AlphaFoldDB" id="A0A397VQQ0"/>